<dbReference type="InterPro" id="IPR036249">
    <property type="entry name" value="Thioredoxin-like_sf"/>
</dbReference>
<keyword evidence="4" id="KW-0256">Endoplasmic reticulum</keyword>
<protein>
    <recommendedName>
        <fullName evidence="7">UBX domain-containing protein</fullName>
    </recommendedName>
</protein>
<dbReference type="Pfam" id="PF22566">
    <property type="entry name" value="UBA_8"/>
    <property type="match status" value="1"/>
</dbReference>
<evidence type="ECO:0000256" key="1">
    <source>
        <dbReference type="ARBA" id="ARBA00004240"/>
    </source>
</evidence>
<accession>A0A2T7PEW1</accession>
<dbReference type="Gene3D" id="3.40.30.10">
    <property type="entry name" value="Glutaredoxin"/>
    <property type="match status" value="1"/>
</dbReference>
<reference evidence="8 9" key="1">
    <citation type="submission" date="2018-04" db="EMBL/GenBank/DDBJ databases">
        <title>The genome of golden apple snail Pomacea canaliculata provides insight into stress tolerance and invasive adaptation.</title>
        <authorList>
            <person name="Liu C."/>
            <person name="Liu B."/>
            <person name="Ren Y."/>
            <person name="Zhang Y."/>
            <person name="Wang H."/>
            <person name="Li S."/>
            <person name="Jiang F."/>
            <person name="Yin L."/>
            <person name="Zhang G."/>
            <person name="Qian W."/>
            <person name="Fan W."/>
        </authorList>
    </citation>
    <scope>NUCLEOTIDE SEQUENCE [LARGE SCALE GENOMIC DNA]</scope>
    <source>
        <strain evidence="8">SZHN2017</strain>
        <tissue evidence="8">Muscle</tissue>
    </source>
</reference>
<evidence type="ECO:0000313" key="8">
    <source>
        <dbReference type="EMBL" id="PVD31959.1"/>
    </source>
</evidence>
<evidence type="ECO:0000256" key="4">
    <source>
        <dbReference type="ARBA" id="ARBA00022824"/>
    </source>
</evidence>
<keyword evidence="5 6" id="KW-0175">Coiled coil</keyword>
<dbReference type="AlphaFoldDB" id="A0A2T7PEW1"/>
<evidence type="ECO:0000256" key="5">
    <source>
        <dbReference type="ARBA" id="ARBA00023054"/>
    </source>
</evidence>
<proteinExistence type="predicted"/>
<dbReference type="SUPFAM" id="SSF54236">
    <property type="entry name" value="Ubiquitin-like"/>
    <property type="match status" value="1"/>
</dbReference>
<dbReference type="CDD" id="cd14414">
    <property type="entry name" value="UBA_FAF2"/>
    <property type="match status" value="1"/>
</dbReference>
<keyword evidence="9" id="KW-1185">Reference proteome</keyword>
<dbReference type="GO" id="GO:0005783">
    <property type="term" value="C:endoplasmic reticulum"/>
    <property type="evidence" value="ECO:0007669"/>
    <property type="project" value="UniProtKB-SubCell"/>
</dbReference>
<dbReference type="GO" id="GO:0036503">
    <property type="term" value="P:ERAD pathway"/>
    <property type="evidence" value="ECO:0007669"/>
    <property type="project" value="TreeGrafter"/>
</dbReference>
<comment type="subcellular location">
    <subcellularLocation>
        <location evidence="2">Cytoplasm</location>
    </subcellularLocation>
    <subcellularLocation>
        <location evidence="1">Endoplasmic reticulum</location>
    </subcellularLocation>
</comment>
<dbReference type="InterPro" id="IPR009060">
    <property type="entry name" value="UBA-like_sf"/>
</dbReference>
<feature type="coiled-coil region" evidence="6">
    <location>
        <begin position="276"/>
        <end position="346"/>
    </location>
</feature>
<dbReference type="PANTHER" id="PTHR23322">
    <property type="entry name" value="FAS-ASSOCIATED PROTEIN"/>
    <property type="match status" value="1"/>
</dbReference>
<dbReference type="SUPFAM" id="SSF46934">
    <property type="entry name" value="UBA-like"/>
    <property type="match status" value="1"/>
</dbReference>
<keyword evidence="3" id="KW-0963">Cytoplasm</keyword>
<gene>
    <name evidence="8" type="ORF">C0Q70_07385</name>
</gene>
<evidence type="ECO:0000256" key="3">
    <source>
        <dbReference type="ARBA" id="ARBA00022490"/>
    </source>
</evidence>
<comment type="caution">
    <text evidence="8">The sequence shown here is derived from an EMBL/GenBank/DDBJ whole genome shotgun (WGS) entry which is preliminary data.</text>
</comment>
<dbReference type="InterPro" id="IPR001012">
    <property type="entry name" value="UBX_dom"/>
</dbReference>
<dbReference type="Gene3D" id="3.10.20.90">
    <property type="entry name" value="Phosphatidylinositol 3-kinase Catalytic Subunit, Chain A, domain 1"/>
    <property type="match status" value="1"/>
</dbReference>
<evidence type="ECO:0000256" key="2">
    <source>
        <dbReference type="ARBA" id="ARBA00004496"/>
    </source>
</evidence>
<dbReference type="OrthoDB" id="1026733at2759"/>
<dbReference type="SUPFAM" id="SSF52833">
    <property type="entry name" value="Thioredoxin-like"/>
    <property type="match status" value="1"/>
</dbReference>
<dbReference type="GO" id="GO:0043130">
    <property type="term" value="F:ubiquitin binding"/>
    <property type="evidence" value="ECO:0007669"/>
    <property type="project" value="TreeGrafter"/>
</dbReference>
<name>A0A2T7PEW1_POMCA</name>
<dbReference type="InterPro" id="IPR029071">
    <property type="entry name" value="Ubiquitin-like_domsf"/>
</dbReference>
<dbReference type="InterPro" id="IPR049483">
    <property type="entry name" value="FAF1_2-like_UAS"/>
</dbReference>
<dbReference type="PROSITE" id="PS50033">
    <property type="entry name" value="UBX"/>
    <property type="match status" value="1"/>
</dbReference>
<dbReference type="STRING" id="400727.A0A2T7PEW1"/>
<dbReference type="CDD" id="cd16120">
    <property type="entry name" value="UBX_UBXN3B"/>
    <property type="match status" value="1"/>
</dbReference>
<dbReference type="EMBL" id="PZQS01000004">
    <property type="protein sequence ID" value="PVD31959.1"/>
    <property type="molecule type" value="Genomic_DNA"/>
</dbReference>
<dbReference type="Pfam" id="PF00789">
    <property type="entry name" value="UBX"/>
    <property type="match status" value="1"/>
</dbReference>
<dbReference type="OMA" id="ILIRHQW"/>
<organism evidence="8 9">
    <name type="scientific">Pomacea canaliculata</name>
    <name type="common">Golden apple snail</name>
    <dbReference type="NCBI Taxonomy" id="400727"/>
    <lineage>
        <taxon>Eukaryota</taxon>
        <taxon>Metazoa</taxon>
        <taxon>Spiralia</taxon>
        <taxon>Lophotrochozoa</taxon>
        <taxon>Mollusca</taxon>
        <taxon>Gastropoda</taxon>
        <taxon>Caenogastropoda</taxon>
        <taxon>Architaenioglossa</taxon>
        <taxon>Ampullarioidea</taxon>
        <taxon>Ampullariidae</taxon>
        <taxon>Pomacea</taxon>
    </lineage>
</organism>
<evidence type="ECO:0000256" key="6">
    <source>
        <dbReference type="SAM" id="Coils"/>
    </source>
</evidence>
<dbReference type="Proteomes" id="UP000245119">
    <property type="component" value="Linkage Group LG4"/>
</dbReference>
<dbReference type="InterPro" id="IPR006577">
    <property type="entry name" value="UAS"/>
</dbReference>
<dbReference type="SMART" id="SM00594">
    <property type="entry name" value="UAS"/>
    <property type="match status" value="1"/>
</dbReference>
<dbReference type="InterPro" id="IPR054109">
    <property type="entry name" value="UBA_8"/>
</dbReference>
<dbReference type="InterPro" id="IPR050730">
    <property type="entry name" value="UBX_domain-protein"/>
</dbReference>
<evidence type="ECO:0000313" key="9">
    <source>
        <dbReference type="Proteomes" id="UP000245119"/>
    </source>
</evidence>
<dbReference type="PANTHER" id="PTHR23322:SF1">
    <property type="entry name" value="FAS-ASSOCIATED FACTOR 2"/>
    <property type="match status" value="1"/>
</dbReference>
<sequence>MADGDDLSQQQTDNLLQFQDLTGIEDIERCRTILERHNWNIETAVQDTFNEQEGAPTVFSQQGAREARELVVNTQPFNQRVISIQRQQPAGLWQWSYYVIFFPIRFVWSTVFDVLRFFFRLLRPDPRRNVTDPLGDVLRFISQYESKYGSCHPVFYQGTYSQALNDAKRELRFLLVYLHGDDHQDTDSFCQNTLADPQVCTFLNTRTILWACNTGSPEGYRVSQALKENTYPFLAVIVLRENRMTVVAKIEGPIGAEELMNRLEGVMRENEVSLIAARAEREERNFNQTLRQQQDEAYLESLRADQEKERRKREERQRLEEELQKQRDEEARLERIQEERQRRKEELALEIPPEPDVDHPDAIRIVLKTPNGKRLERRFLGIQSSKYLYFYVFCHAECPDDFQIVTNFPRRVLNCEPTDEKVDPPSFKELGLGKSELLFIHDNEA</sequence>
<dbReference type="Gene3D" id="1.10.8.10">
    <property type="entry name" value="DNA helicase RuvA subunit, C-terminal domain"/>
    <property type="match status" value="1"/>
</dbReference>
<dbReference type="Pfam" id="PF21021">
    <property type="entry name" value="FAF1"/>
    <property type="match status" value="1"/>
</dbReference>
<evidence type="ECO:0000259" key="7">
    <source>
        <dbReference type="PROSITE" id="PS50033"/>
    </source>
</evidence>
<feature type="domain" description="UBX" evidence="7">
    <location>
        <begin position="358"/>
        <end position="440"/>
    </location>
</feature>